<dbReference type="OrthoDB" id="288590at2759"/>
<dbReference type="AlphaFoldDB" id="A0A2Z6ZSJ1"/>
<reference evidence="1 2" key="1">
    <citation type="journal article" date="2015" name="Proc. Natl. Acad. Sci. U.S.A.">
        <title>The resurrection genome of Boea hygrometrica: A blueprint for survival of dehydration.</title>
        <authorList>
            <person name="Xiao L."/>
            <person name="Yang G."/>
            <person name="Zhang L."/>
            <person name="Yang X."/>
            <person name="Zhao S."/>
            <person name="Ji Z."/>
            <person name="Zhou Q."/>
            <person name="Hu M."/>
            <person name="Wang Y."/>
            <person name="Chen M."/>
            <person name="Xu Y."/>
            <person name="Jin H."/>
            <person name="Xiao X."/>
            <person name="Hu G."/>
            <person name="Bao F."/>
            <person name="Hu Y."/>
            <person name="Wan P."/>
            <person name="Li L."/>
            <person name="Deng X."/>
            <person name="Kuang T."/>
            <person name="Xiang C."/>
            <person name="Zhu J.K."/>
            <person name="Oliver M.J."/>
            <person name="He Y."/>
        </authorList>
    </citation>
    <scope>NUCLEOTIDE SEQUENCE [LARGE SCALE GENOMIC DNA]</scope>
    <source>
        <strain evidence="2">cv. XS01</strain>
    </source>
</reference>
<sequence length="56" mass="6220">MVTFLSPTLEGDFGPAPSLVTPQNPAKFKRIGVSDYFKGLLTRELDGKSYLDTMRI</sequence>
<evidence type="ECO:0000313" key="2">
    <source>
        <dbReference type="Proteomes" id="UP000250235"/>
    </source>
</evidence>
<dbReference type="Proteomes" id="UP000250235">
    <property type="component" value="Unassembled WGS sequence"/>
</dbReference>
<accession>A0A2Z6ZSJ1</accession>
<gene>
    <name evidence="1" type="ORF">F511_47056</name>
</gene>
<name>A0A2Z6ZSJ1_9LAMI</name>
<keyword evidence="2" id="KW-1185">Reference proteome</keyword>
<dbReference type="EMBL" id="KV177071">
    <property type="protein sequence ID" value="KZT75919.1"/>
    <property type="molecule type" value="Genomic_DNA"/>
</dbReference>
<proteinExistence type="predicted"/>
<protein>
    <submittedName>
        <fullName evidence="1">Uncharacterized protein</fullName>
    </submittedName>
</protein>
<organism evidence="1 2">
    <name type="scientific">Dorcoceras hygrometricum</name>
    <dbReference type="NCBI Taxonomy" id="472368"/>
    <lineage>
        <taxon>Eukaryota</taxon>
        <taxon>Viridiplantae</taxon>
        <taxon>Streptophyta</taxon>
        <taxon>Embryophyta</taxon>
        <taxon>Tracheophyta</taxon>
        <taxon>Spermatophyta</taxon>
        <taxon>Magnoliopsida</taxon>
        <taxon>eudicotyledons</taxon>
        <taxon>Gunneridae</taxon>
        <taxon>Pentapetalae</taxon>
        <taxon>asterids</taxon>
        <taxon>lamiids</taxon>
        <taxon>Lamiales</taxon>
        <taxon>Gesneriaceae</taxon>
        <taxon>Didymocarpoideae</taxon>
        <taxon>Trichosporeae</taxon>
        <taxon>Loxocarpinae</taxon>
        <taxon>Dorcoceras</taxon>
    </lineage>
</organism>
<evidence type="ECO:0000313" key="1">
    <source>
        <dbReference type="EMBL" id="KZT75919.1"/>
    </source>
</evidence>
<dbReference type="SUPFAM" id="SSF51197">
    <property type="entry name" value="Clavaminate synthase-like"/>
    <property type="match status" value="1"/>
</dbReference>